<proteinExistence type="predicted"/>
<dbReference type="InterPro" id="IPR030963">
    <property type="entry name" value="DHQ_synth_fam"/>
</dbReference>
<keyword evidence="7" id="KW-0862">Zinc</keyword>
<dbReference type="STRING" id="1155689.SAMN05444278_101533"/>
<protein>
    <recommendedName>
        <fullName evidence="11">3-dehydroquinate synthase</fullName>
        <ecNumber evidence="11">4.2.3.4</ecNumber>
    </recommendedName>
</protein>
<evidence type="ECO:0000256" key="9">
    <source>
        <dbReference type="ARBA" id="ARBA00023239"/>
    </source>
</evidence>
<dbReference type="EC" id="4.2.3.4" evidence="11"/>
<dbReference type="GO" id="GO:0003856">
    <property type="term" value="F:3-dehydroquinate synthase activity"/>
    <property type="evidence" value="ECO:0007669"/>
    <property type="project" value="UniProtKB-UniRule"/>
</dbReference>
<dbReference type="InterPro" id="IPR016037">
    <property type="entry name" value="DHQ_synth_AroB"/>
</dbReference>
<name>A0A1M4T7M2_9FLAO</name>
<dbReference type="CDD" id="cd08195">
    <property type="entry name" value="DHQS"/>
    <property type="match status" value="1"/>
</dbReference>
<evidence type="ECO:0000256" key="1">
    <source>
        <dbReference type="ARBA" id="ARBA00001911"/>
    </source>
</evidence>
<dbReference type="GO" id="GO:0046872">
    <property type="term" value="F:metal ion binding"/>
    <property type="evidence" value="ECO:0007669"/>
    <property type="project" value="UniProtKB-KW"/>
</dbReference>
<evidence type="ECO:0000259" key="13">
    <source>
        <dbReference type="Pfam" id="PF24621"/>
    </source>
</evidence>
<feature type="domain" description="3-dehydroquinate synthase C-terminal" evidence="13">
    <location>
        <begin position="176"/>
        <end position="319"/>
    </location>
</feature>
<dbReference type="NCBIfam" id="TIGR01357">
    <property type="entry name" value="aroB"/>
    <property type="match status" value="1"/>
</dbReference>
<dbReference type="InterPro" id="IPR030960">
    <property type="entry name" value="DHQS/DOIS_N"/>
</dbReference>
<keyword evidence="15" id="KW-1185">Reference proteome</keyword>
<dbReference type="SUPFAM" id="SSF56796">
    <property type="entry name" value="Dehydroquinate synthase-like"/>
    <property type="match status" value="1"/>
</dbReference>
<evidence type="ECO:0000256" key="11">
    <source>
        <dbReference type="NCBIfam" id="TIGR01357"/>
    </source>
</evidence>
<dbReference type="InterPro" id="IPR056179">
    <property type="entry name" value="DHQS_C"/>
</dbReference>
<evidence type="ECO:0000259" key="12">
    <source>
        <dbReference type="Pfam" id="PF01761"/>
    </source>
</evidence>
<evidence type="ECO:0000256" key="2">
    <source>
        <dbReference type="ARBA" id="ARBA00001941"/>
    </source>
</evidence>
<keyword evidence="9" id="KW-0456">Lyase</keyword>
<dbReference type="Pfam" id="PF24621">
    <property type="entry name" value="DHQS_C"/>
    <property type="match status" value="1"/>
</dbReference>
<evidence type="ECO:0000256" key="5">
    <source>
        <dbReference type="ARBA" id="ARBA00022723"/>
    </source>
</evidence>
<evidence type="ECO:0000256" key="7">
    <source>
        <dbReference type="ARBA" id="ARBA00022833"/>
    </source>
</evidence>
<feature type="domain" description="3-dehydroquinate synthase N-terminal" evidence="12">
    <location>
        <begin position="62"/>
        <end position="174"/>
    </location>
</feature>
<dbReference type="GO" id="GO:0000166">
    <property type="term" value="F:nucleotide binding"/>
    <property type="evidence" value="ECO:0007669"/>
    <property type="project" value="UniProtKB-KW"/>
</dbReference>
<dbReference type="InterPro" id="IPR050071">
    <property type="entry name" value="Dehydroquinate_synthase"/>
</dbReference>
<dbReference type="GO" id="GO:0009073">
    <property type="term" value="P:aromatic amino acid family biosynthetic process"/>
    <property type="evidence" value="ECO:0007669"/>
    <property type="project" value="InterPro"/>
</dbReference>
<organism evidence="14 15">
    <name type="scientific">Psychroflexus salarius</name>
    <dbReference type="NCBI Taxonomy" id="1155689"/>
    <lineage>
        <taxon>Bacteria</taxon>
        <taxon>Pseudomonadati</taxon>
        <taxon>Bacteroidota</taxon>
        <taxon>Flavobacteriia</taxon>
        <taxon>Flavobacteriales</taxon>
        <taxon>Flavobacteriaceae</taxon>
        <taxon>Psychroflexus</taxon>
    </lineage>
</organism>
<evidence type="ECO:0000256" key="8">
    <source>
        <dbReference type="ARBA" id="ARBA00023027"/>
    </source>
</evidence>
<dbReference type="RefSeq" id="WP_073191649.1">
    <property type="nucleotide sequence ID" value="NZ_FQTW01000001.1"/>
</dbReference>
<dbReference type="Gene3D" id="1.20.1090.10">
    <property type="entry name" value="Dehydroquinate synthase-like - alpha domain"/>
    <property type="match status" value="1"/>
</dbReference>
<dbReference type="Gene3D" id="3.40.50.1970">
    <property type="match status" value="1"/>
</dbReference>
<evidence type="ECO:0000313" key="14">
    <source>
        <dbReference type="EMBL" id="SHE40503.1"/>
    </source>
</evidence>
<keyword evidence="6" id="KW-0547">Nucleotide-binding</keyword>
<comment type="cofactor">
    <cofactor evidence="1">
        <name>NAD(+)</name>
        <dbReference type="ChEBI" id="CHEBI:57540"/>
    </cofactor>
</comment>
<evidence type="ECO:0000256" key="10">
    <source>
        <dbReference type="ARBA" id="ARBA00023285"/>
    </source>
</evidence>
<dbReference type="GO" id="GO:0005737">
    <property type="term" value="C:cytoplasm"/>
    <property type="evidence" value="ECO:0007669"/>
    <property type="project" value="InterPro"/>
</dbReference>
<keyword evidence="10" id="KW-0170">Cobalt</keyword>
<dbReference type="EMBL" id="FQTW01000001">
    <property type="protein sequence ID" value="SHE40503.1"/>
    <property type="molecule type" value="Genomic_DNA"/>
</dbReference>
<dbReference type="Proteomes" id="UP000184462">
    <property type="component" value="Unassembled WGS sequence"/>
</dbReference>
<evidence type="ECO:0000313" key="15">
    <source>
        <dbReference type="Proteomes" id="UP000184462"/>
    </source>
</evidence>
<dbReference type="AlphaFoldDB" id="A0A1M4T7M2"/>
<comment type="cofactor">
    <cofactor evidence="2">
        <name>Co(2+)</name>
        <dbReference type="ChEBI" id="CHEBI:48828"/>
    </cofactor>
</comment>
<dbReference type="FunFam" id="3.40.50.1970:FF:000007">
    <property type="entry name" value="Pentafunctional AROM polypeptide"/>
    <property type="match status" value="1"/>
</dbReference>
<evidence type="ECO:0000256" key="3">
    <source>
        <dbReference type="ARBA" id="ARBA00001947"/>
    </source>
</evidence>
<comment type="cofactor">
    <cofactor evidence="3">
        <name>Zn(2+)</name>
        <dbReference type="ChEBI" id="CHEBI:29105"/>
    </cofactor>
</comment>
<keyword evidence="5" id="KW-0479">Metal-binding</keyword>
<dbReference type="PANTHER" id="PTHR43622">
    <property type="entry name" value="3-DEHYDROQUINATE SYNTHASE"/>
    <property type="match status" value="1"/>
</dbReference>
<keyword evidence="8" id="KW-0520">NAD</keyword>
<dbReference type="OrthoDB" id="9806583at2"/>
<dbReference type="GO" id="GO:0009423">
    <property type="term" value="P:chorismate biosynthetic process"/>
    <property type="evidence" value="ECO:0007669"/>
    <property type="project" value="UniProtKB-UniRule"/>
</dbReference>
<evidence type="ECO:0000256" key="6">
    <source>
        <dbReference type="ARBA" id="ARBA00022741"/>
    </source>
</evidence>
<dbReference type="PANTHER" id="PTHR43622:SF1">
    <property type="entry name" value="3-DEHYDROQUINATE SYNTHASE"/>
    <property type="match status" value="1"/>
</dbReference>
<sequence>MNSIILKNYNIHFQTEAYRALNQYVSIEDFSKIIILVDSNTHQYCLSSFLGELAQTEHIEIIEVNPGEAHKSVETCIQIWQSLADLNIDRKAMMINLGGGIVTDLGGFIASCFKRGISFVHIPTTLLGMVDAAIGGKNGVNLGALKNQVGVINPPEMVIVDPSYLATLSQAEMRSGLAEMIKHGLIADRDYLNSFKDLSQFTTEHLTDLIRGSIDIKTKISENDPTEKGLRKALNFGHTLGHAIESYSMNSKEFPKLLHGEAVAIGMILALYISTEVSGFCKDDCDDYSNLIRQYFKSVEFNSDAIKQIKSLLIHDKKNSNGQINFVLLNKIGEPQLDCQVSDQLIDQAFAYYQS</sequence>
<dbReference type="PIRSF" id="PIRSF001455">
    <property type="entry name" value="DHQ_synth"/>
    <property type="match status" value="1"/>
</dbReference>
<reference evidence="14 15" key="1">
    <citation type="submission" date="2016-11" db="EMBL/GenBank/DDBJ databases">
        <authorList>
            <person name="Jaros S."/>
            <person name="Januszkiewicz K."/>
            <person name="Wedrychowicz H."/>
        </authorList>
    </citation>
    <scope>NUCLEOTIDE SEQUENCE [LARGE SCALE GENOMIC DNA]</scope>
    <source>
        <strain evidence="14 15">DSM 25661</strain>
    </source>
</reference>
<comment type="function">
    <text evidence="4">Catalyzes the conversion of 3-deoxy-D-arabino-heptulosonate 7-phosphate (DAHP) to dehydroquinate (DHQ).</text>
</comment>
<gene>
    <name evidence="14" type="ORF">SAMN05444278_101533</name>
</gene>
<dbReference type="Pfam" id="PF01761">
    <property type="entry name" value="DHQ_synthase"/>
    <property type="match status" value="1"/>
</dbReference>
<evidence type="ECO:0000256" key="4">
    <source>
        <dbReference type="ARBA" id="ARBA00003485"/>
    </source>
</evidence>
<accession>A0A1M4T7M2</accession>